<keyword evidence="1" id="KW-0472">Membrane</keyword>
<feature type="transmembrane region" description="Helical" evidence="1">
    <location>
        <begin position="138"/>
        <end position="158"/>
    </location>
</feature>
<keyword evidence="1" id="KW-0812">Transmembrane</keyword>
<evidence type="ECO:0000256" key="1">
    <source>
        <dbReference type="SAM" id="Phobius"/>
    </source>
</evidence>
<feature type="transmembrane region" description="Helical" evidence="1">
    <location>
        <begin position="72"/>
        <end position="93"/>
    </location>
</feature>
<keyword evidence="4" id="KW-1185">Reference proteome</keyword>
<dbReference type="SMART" id="SM00014">
    <property type="entry name" value="acidPPc"/>
    <property type="match status" value="1"/>
</dbReference>
<feature type="domain" description="Phosphatidic acid phosphatase type 2/haloperoxidase" evidence="2">
    <location>
        <begin position="101"/>
        <end position="207"/>
    </location>
</feature>
<accession>A0A511JBE8</accession>
<feature type="transmembrane region" description="Helical" evidence="1">
    <location>
        <begin position="236"/>
        <end position="259"/>
    </location>
</feature>
<feature type="transmembrane region" description="Helical" evidence="1">
    <location>
        <begin position="17"/>
        <end position="38"/>
    </location>
</feature>
<sequence length="306" mass="31695">MTAPLTAAPRVDSRPRWGVVVVSLLVALASAVGVWALWRLFVTTTDGQIVEQAVMAGSAYGRNRLWQVAEPVLEVISVVALAAVLSVAMIIAVARRRWELAVQVAVVMGGANLTTQVLKHVVLTRPDLGVSGSPHANSLPSGHTTAAMSIAVVLLLVVPARTRPWIALLGAAYTCATGVSTLIGHWHRPSDVVAAVLVVLAWTAATCALTALWPLAYREDRQDGPPPAPATLGMTAATLGVVAFGAGAVAAVALSRAFALVPDLDTRRQVLAAYAGGVAGIVAVTSAAFVVILLLRQAASRRLPDA</sequence>
<dbReference type="OrthoDB" id="3240395at2"/>
<proteinExistence type="predicted"/>
<dbReference type="InterPro" id="IPR000326">
    <property type="entry name" value="PAP2/HPO"/>
</dbReference>
<name>A0A511JBE8_9CELL</name>
<evidence type="ECO:0000313" key="3">
    <source>
        <dbReference type="EMBL" id="GEL95307.1"/>
    </source>
</evidence>
<gene>
    <name evidence="3" type="ORF">CCO02nite_19650</name>
</gene>
<feature type="transmembrane region" description="Helical" evidence="1">
    <location>
        <begin position="165"/>
        <end position="186"/>
    </location>
</feature>
<dbReference type="AlphaFoldDB" id="A0A511JBE8"/>
<feature type="transmembrane region" description="Helical" evidence="1">
    <location>
        <begin position="271"/>
        <end position="295"/>
    </location>
</feature>
<dbReference type="Pfam" id="PF01569">
    <property type="entry name" value="PAP2"/>
    <property type="match status" value="1"/>
</dbReference>
<organism evidence="3 4">
    <name type="scientific">Cellulomonas composti</name>
    <dbReference type="NCBI Taxonomy" id="266130"/>
    <lineage>
        <taxon>Bacteria</taxon>
        <taxon>Bacillati</taxon>
        <taxon>Actinomycetota</taxon>
        <taxon>Actinomycetes</taxon>
        <taxon>Micrococcales</taxon>
        <taxon>Cellulomonadaceae</taxon>
        <taxon>Cellulomonas</taxon>
    </lineage>
</organism>
<keyword evidence="1" id="KW-1133">Transmembrane helix</keyword>
<comment type="caution">
    <text evidence="3">The sequence shown here is derived from an EMBL/GenBank/DDBJ whole genome shotgun (WGS) entry which is preliminary data.</text>
</comment>
<dbReference type="Proteomes" id="UP000321720">
    <property type="component" value="Unassembled WGS sequence"/>
</dbReference>
<dbReference type="InterPro" id="IPR036938">
    <property type="entry name" value="PAP2/HPO_sf"/>
</dbReference>
<protein>
    <recommendedName>
        <fullName evidence="2">Phosphatidic acid phosphatase type 2/haloperoxidase domain-containing protein</fullName>
    </recommendedName>
</protein>
<dbReference type="SUPFAM" id="SSF48317">
    <property type="entry name" value="Acid phosphatase/Vanadium-dependent haloperoxidase"/>
    <property type="match status" value="1"/>
</dbReference>
<dbReference type="EMBL" id="BJWG01000008">
    <property type="protein sequence ID" value="GEL95307.1"/>
    <property type="molecule type" value="Genomic_DNA"/>
</dbReference>
<dbReference type="Gene3D" id="1.20.144.10">
    <property type="entry name" value="Phosphatidic acid phosphatase type 2/haloperoxidase"/>
    <property type="match status" value="1"/>
</dbReference>
<reference evidence="3 4" key="1">
    <citation type="submission" date="2019-07" db="EMBL/GenBank/DDBJ databases">
        <title>Whole genome shotgun sequence of Cellulomonas composti NBRC 100758.</title>
        <authorList>
            <person name="Hosoyama A."/>
            <person name="Uohara A."/>
            <person name="Ohji S."/>
            <person name="Ichikawa N."/>
        </authorList>
    </citation>
    <scope>NUCLEOTIDE SEQUENCE [LARGE SCALE GENOMIC DNA]</scope>
    <source>
        <strain evidence="3 4">NBRC 100758</strain>
    </source>
</reference>
<dbReference type="RefSeq" id="WP_146842959.1">
    <property type="nucleotide sequence ID" value="NZ_BJWG01000008.1"/>
</dbReference>
<evidence type="ECO:0000259" key="2">
    <source>
        <dbReference type="SMART" id="SM00014"/>
    </source>
</evidence>
<feature type="transmembrane region" description="Helical" evidence="1">
    <location>
        <begin position="192"/>
        <end position="215"/>
    </location>
</feature>
<evidence type="ECO:0000313" key="4">
    <source>
        <dbReference type="Proteomes" id="UP000321720"/>
    </source>
</evidence>